<comment type="similarity">
    <text evidence="1">Belongs to the CapA family.</text>
</comment>
<evidence type="ECO:0000313" key="6">
    <source>
        <dbReference type="Proteomes" id="UP000823982"/>
    </source>
</evidence>
<dbReference type="InterPro" id="IPR019079">
    <property type="entry name" value="Capsule_synth_CapA"/>
</dbReference>
<reference evidence="5" key="1">
    <citation type="submission" date="2020-10" db="EMBL/GenBank/DDBJ databases">
        <authorList>
            <person name="Gilroy R."/>
        </authorList>
    </citation>
    <scope>NUCLEOTIDE SEQUENCE</scope>
    <source>
        <strain evidence="5">CHK157-1446</strain>
    </source>
</reference>
<dbReference type="EMBL" id="DVIR01000064">
    <property type="protein sequence ID" value="HIS25128.1"/>
    <property type="molecule type" value="Genomic_DNA"/>
</dbReference>
<evidence type="ECO:0000256" key="2">
    <source>
        <dbReference type="SAM" id="MobiDB-lite"/>
    </source>
</evidence>
<proteinExistence type="inferred from homology"/>
<feature type="signal peptide" evidence="3">
    <location>
        <begin position="1"/>
        <end position="22"/>
    </location>
</feature>
<dbReference type="Gene3D" id="3.60.21.10">
    <property type="match status" value="1"/>
</dbReference>
<dbReference type="PANTHER" id="PTHR33393:SF12">
    <property type="entry name" value="CAPSULE BIOSYNTHESIS PROTEIN CAPA"/>
    <property type="match status" value="1"/>
</dbReference>
<reference evidence="5" key="2">
    <citation type="journal article" date="2021" name="PeerJ">
        <title>Extensive microbial diversity within the chicken gut microbiome revealed by metagenomics and culture.</title>
        <authorList>
            <person name="Gilroy R."/>
            <person name="Ravi A."/>
            <person name="Getino M."/>
            <person name="Pursley I."/>
            <person name="Horton D.L."/>
            <person name="Alikhan N.F."/>
            <person name="Baker D."/>
            <person name="Gharbi K."/>
            <person name="Hall N."/>
            <person name="Watson M."/>
            <person name="Adriaenssens E.M."/>
            <person name="Foster-Nyarko E."/>
            <person name="Jarju S."/>
            <person name="Secka A."/>
            <person name="Antonio M."/>
            <person name="Oren A."/>
            <person name="Chaudhuri R.R."/>
            <person name="La Ragione R."/>
            <person name="Hildebrand F."/>
            <person name="Pallen M.J."/>
        </authorList>
    </citation>
    <scope>NUCLEOTIDE SEQUENCE</scope>
    <source>
        <strain evidence="5">CHK157-1446</strain>
    </source>
</reference>
<feature type="chain" id="PRO_5038800628" evidence="3">
    <location>
        <begin position="23"/>
        <end position="411"/>
    </location>
</feature>
<name>A0A9D1EPP8_9FIRM</name>
<dbReference type="AlphaFoldDB" id="A0A9D1EPP8"/>
<protein>
    <submittedName>
        <fullName evidence="5">CapA family protein</fullName>
    </submittedName>
</protein>
<gene>
    <name evidence="5" type="ORF">IAD01_06985</name>
</gene>
<evidence type="ECO:0000313" key="5">
    <source>
        <dbReference type="EMBL" id="HIS25128.1"/>
    </source>
</evidence>
<dbReference type="SUPFAM" id="SSF56300">
    <property type="entry name" value="Metallo-dependent phosphatases"/>
    <property type="match status" value="1"/>
</dbReference>
<feature type="compositionally biased region" description="Low complexity" evidence="2">
    <location>
        <begin position="30"/>
        <end position="60"/>
    </location>
</feature>
<dbReference type="SMART" id="SM00854">
    <property type="entry name" value="PGA_cap"/>
    <property type="match status" value="1"/>
</dbReference>
<dbReference type="PANTHER" id="PTHR33393">
    <property type="entry name" value="POLYGLUTAMINE SYNTHESIS ACCESSORY PROTEIN RV0574C-RELATED"/>
    <property type="match status" value="1"/>
</dbReference>
<dbReference type="PROSITE" id="PS51257">
    <property type="entry name" value="PROKAR_LIPOPROTEIN"/>
    <property type="match status" value="1"/>
</dbReference>
<sequence length="411" mass="46066">MTRKILSVLMALCMLMGMFGCARVDIPETQQSETDSTTSDSSVTTAATTVTEPPQTTATSQTEPPPPDIRTVHLVCAGDNLIHSSIYKQAKRRAEANGEDGYDFDYVYEKVEKYLDGADIAILNQETIVTDELEPSDYPRFCSPADLGEKMIEMGFNAFSLSNNHILDRGEEGLLATLRFWDSHEGIIRYGAYRDEEDMNNIRTMEVNGVTFAFLGYMEHTNGLSLPSDSECKITYFDELDLIEQQVRRADEIADVVIVSAHYGKETINEQTQTQLDLTQKLVEWGADLIIGTQPHTAQGMEYIQKPDGSNAFVFYCLGNFVSAQSYELTMVGILGDLDIVKNMDTGEVTIENVKAIPIITQYGYNYSNIHIEPYATYTEEMLEDHGCDGFDQDTIDYVLSFIPEEFLAIE</sequence>
<evidence type="ECO:0000256" key="3">
    <source>
        <dbReference type="SAM" id="SignalP"/>
    </source>
</evidence>
<dbReference type="Proteomes" id="UP000823982">
    <property type="component" value="Unassembled WGS sequence"/>
</dbReference>
<evidence type="ECO:0000256" key="1">
    <source>
        <dbReference type="ARBA" id="ARBA00005662"/>
    </source>
</evidence>
<accession>A0A9D1EPP8</accession>
<comment type="caution">
    <text evidence="5">The sequence shown here is derived from an EMBL/GenBank/DDBJ whole genome shotgun (WGS) entry which is preliminary data.</text>
</comment>
<keyword evidence="3" id="KW-0732">Signal</keyword>
<feature type="domain" description="Capsule synthesis protein CapA" evidence="4">
    <location>
        <begin position="73"/>
        <end position="325"/>
    </location>
</feature>
<feature type="region of interest" description="Disordered" evidence="2">
    <location>
        <begin position="30"/>
        <end position="69"/>
    </location>
</feature>
<organism evidence="5 6">
    <name type="scientific">Candidatus Faeciplasma gallinarum</name>
    <dbReference type="NCBI Taxonomy" id="2840799"/>
    <lineage>
        <taxon>Bacteria</taxon>
        <taxon>Bacillati</taxon>
        <taxon>Bacillota</taxon>
        <taxon>Clostridia</taxon>
        <taxon>Eubacteriales</taxon>
        <taxon>Oscillospiraceae</taxon>
        <taxon>Oscillospiraceae incertae sedis</taxon>
        <taxon>Candidatus Faeciplasma</taxon>
    </lineage>
</organism>
<dbReference type="InterPro" id="IPR029052">
    <property type="entry name" value="Metallo-depent_PP-like"/>
</dbReference>
<dbReference type="InterPro" id="IPR052169">
    <property type="entry name" value="CW_Biosynth-Accessory"/>
</dbReference>
<dbReference type="Pfam" id="PF09587">
    <property type="entry name" value="PGA_cap"/>
    <property type="match status" value="1"/>
</dbReference>
<dbReference type="CDD" id="cd07381">
    <property type="entry name" value="MPP_CapA"/>
    <property type="match status" value="1"/>
</dbReference>
<evidence type="ECO:0000259" key="4">
    <source>
        <dbReference type="SMART" id="SM00854"/>
    </source>
</evidence>